<dbReference type="InterPro" id="IPR043137">
    <property type="entry name" value="GGT_ssub_C"/>
</dbReference>
<dbReference type="InterPro" id="IPR043138">
    <property type="entry name" value="GGT_lsub"/>
</dbReference>
<protein>
    <submittedName>
        <fullName evidence="1">Gamma-glutamyltransferase</fullName>
    </submittedName>
</protein>
<accession>A0A2S0I2P2</accession>
<dbReference type="PANTHER" id="PTHR43881">
    <property type="entry name" value="GAMMA-GLUTAMYLTRANSPEPTIDASE (AFU_ORTHOLOGUE AFUA_4G13580)"/>
    <property type="match status" value="1"/>
</dbReference>
<dbReference type="Gene3D" id="1.10.246.130">
    <property type="match status" value="1"/>
</dbReference>
<dbReference type="AlphaFoldDB" id="A0A2S0I2P2"/>
<dbReference type="OrthoDB" id="5297205at2"/>
<sequence>MNFDWKNPYTSTRTPVFARNVVATSQPLAAQAGLRILAQGGNAVDAAIAAAATLALVEPVSNGLGSDCFAIIWDGAKLHGLNASGPAPAAWNVDYFRRKHQGSVPARGWDSATVPGCVAGWAALHEKLGRLSFADILAPAIEYAERGFAITPMVHQKWTAQADMLHPQPGFADHFLPRGRAPHIGEHFVLQGAAATLKRIAATGGRDFYEGETAHKLVAHAQAHDAALTLKDLADYAPEWVTPISQSYRGHTLHQIPPNGQGIAALIALGILQNFDLAARPVDHPETQHLLIEAMKLAFADVYAHVADARHMRVAPEQMLRADYLAERARLIDPRTAQTFATGHAPQGGTVYLTAADRNGMMVSFIQSNYMGFGSGVVVPGTGVSLQNRGHGFSTDPDHANVVAGGKRPFHTIIPGFLMRDGAPVMSFGVMGGNMQPQGQMQALVRMLDYGQQPQAACDAPRWKWNRGLEVDLEPTVSPAIAQGLRERGHVLQGMDDPYMDFGSGQFIWRLGDPAVDGYVSASDSRRDGLAAGF</sequence>
<dbReference type="SUPFAM" id="SSF56235">
    <property type="entry name" value="N-terminal nucleophile aminohydrolases (Ntn hydrolases)"/>
    <property type="match status" value="1"/>
</dbReference>
<dbReference type="RefSeq" id="WP_105237344.1">
    <property type="nucleotide sequence ID" value="NZ_CP023270.1"/>
</dbReference>
<name>A0A2S0I2P2_9BURK</name>
<dbReference type="Gene3D" id="3.60.20.40">
    <property type="match status" value="1"/>
</dbReference>
<dbReference type="PRINTS" id="PR01210">
    <property type="entry name" value="GGTRANSPTASE"/>
</dbReference>
<dbReference type="EMBL" id="CP023270">
    <property type="protein sequence ID" value="AVJ26273.1"/>
    <property type="molecule type" value="Genomic_DNA"/>
</dbReference>
<evidence type="ECO:0000313" key="1">
    <source>
        <dbReference type="EMBL" id="AVJ26273.1"/>
    </source>
</evidence>
<reference evidence="1 2" key="1">
    <citation type="submission" date="2017-09" db="EMBL/GenBank/DDBJ databases">
        <title>Genomic, metabolic, and phenotypic characteristics of bacterial isolates from the natural microbiome of the model nematode Caenorhabditis elegans.</title>
        <authorList>
            <person name="Zimmermann J."/>
            <person name="Obeng N."/>
            <person name="Yang W."/>
            <person name="Obeng O."/>
            <person name="Kissoyan K."/>
            <person name="Pees B."/>
            <person name="Dirksen P."/>
            <person name="Hoppner M."/>
            <person name="Franke A."/>
            <person name="Rosenstiel P."/>
            <person name="Leippe M."/>
            <person name="Dierking K."/>
            <person name="Kaleta C."/>
            <person name="Schulenburg H."/>
        </authorList>
    </citation>
    <scope>NUCLEOTIDE SEQUENCE [LARGE SCALE GENOMIC DNA]</scope>
    <source>
        <strain evidence="1 2">MYb73</strain>
    </source>
</reference>
<dbReference type="Proteomes" id="UP000239477">
    <property type="component" value="Chromosome"/>
</dbReference>
<evidence type="ECO:0000313" key="2">
    <source>
        <dbReference type="Proteomes" id="UP000239477"/>
    </source>
</evidence>
<dbReference type="InterPro" id="IPR052896">
    <property type="entry name" value="GGT-like_enzyme"/>
</dbReference>
<keyword evidence="2" id="KW-1185">Reference proteome</keyword>
<keyword evidence="1" id="KW-0808">Transferase</keyword>
<dbReference type="GO" id="GO:0016740">
    <property type="term" value="F:transferase activity"/>
    <property type="evidence" value="ECO:0007669"/>
    <property type="project" value="UniProtKB-KW"/>
</dbReference>
<proteinExistence type="predicted"/>
<dbReference type="Pfam" id="PF01019">
    <property type="entry name" value="G_glu_transpept"/>
    <property type="match status" value="1"/>
</dbReference>
<dbReference type="PANTHER" id="PTHR43881:SF1">
    <property type="entry name" value="GAMMA-GLUTAMYLTRANSPEPTIDASE (AFU_ORTHOLOGUE AFUA_4G13580)"/>
    <property type="match status" value="1"/>
</dbReference>
<organism evidence="1 2">
    <name type="scientific">Achromobacter spanius</name>
    <dbReference type="NCBI Taxonomy" id="217203"/>
    <lineage>
        <taxon>Bacteria</taxon>
        <taxon>Pseudomonadati</taxon>
        <taxon>Pseudomonadota</taxon>
        <taxon>Betaproteobacteria</taxon>
        <taxon>Burkholderiales</taxon>
        <taxon>Alcaligenaceae</taxon>
        <taxon>Achromobacter</taxon>
    </lineage>
</organism>
<gene>
    <name evidence="1" type="ORF">CLM73_03575</name>
</gene>
<dbReference type="InterPro" id="IPR029055">
    <property type="entry name" value="Ntn_hydrolases_N"/>
</dbReference>